<keyword evidence="2" id="KW-1185">Reference proteome</keyword>
<evidence type="ECO:0000313" key="1">
    <source>
        <dbReference type="EMBL" id="MBJ2176484.1"/>
    </source>
</evidence>
<gene>
    <name evidence="1" type="ORF">JBL43_19695</name>
</gene>
<dbReference type="RefSeq" id="WP_198843072.1">
    <property type="nucleotide sequence ID" value="NZ_JAEHFJ010000016.1"/>
</dbReference>
<dbReference type="EMBL" id="JAEHFJ010000016">
    <property type="protein sequence ID" value="MBJ2176484.1"/>
    <property type="molecule type" value="Genomic_DNA"/>
</dbReference>
<reference evidence="1 2" key="1">
    <citation type="submission" date="2020-12" db="EMBL/GenBank/DDBJ databases">
        <title>Aureibaculum luteum sp. nov. and Aureibaculum flavum sp. nov., novel members of the family Flavobacteriaceae isolated from Antarctic intertidal sediments.</title>
        <authorList>
            <person name="He X."/>
            <person name="Zhang X."/>
        </authorList>
    </citation>
    <scope>NUCLEOTIDE SEQUENCE [LARGE SCALE GENOMIC DNA]</scope>
    <source>
        <strain evidence="1 2">A20</strain>
    </source>
</reference>
<comment type="caution">
    <text evidence="1">The sequence shown here is derived from an EMBL/GenBank/DDBJ whole genome shotgun (WGS) entry which is preliminary data.</text>
</comment>
<evidence type="ECO:0000313" key="2">
    <source>
        <dbReference type="Proteomes" id="UP000623301"/>
    </source>
</evidence>
<protein>
    <submittedName>
        <fullName evidence="1">Uncharacterized protein</fullName>
    </submittedName>
</protein>
<organism evidence="1 2">
    <name type="scientific">Aureibaculum flavum</name>
    <dbReference type="NCBI Taxonomy" id="2795986"/>
    <lineage>
        <taxon>Bacteria</taxon>
        <taxon>Pseudomonadati</taxon>
        <taxon>Bacteroidota</taxon>
        <taxon>Flavobacteriia</taxon>
        <taxon>Flavobacteriales</taxon>
        <taxon>Flavobacteriaceae</taxon>
        <taxon>Aureibaculum</taxon>
    </lineage>
</organism>
<proteinExistence type="predicted"/>
<dbReference type="Proteomes" id="UP000623301">
    <property type="component" value="Unassembled WGS sequence"/>
</dbReference>
<accession>A0ABS0WWX4</accession>
<sequence>MTDKEEKYYDRIKSNLIGQKIVEVFYEELKYETELEYWEYSNEIHSIDMNVIFQFESGKITQIKWDNEFYCYGIGFENLKEIDIREGIKTIRVSENPNWKNLIGKKISGINILWDISEGMTTEYYGNKIVKSEKTITKLPQTWELDFENSKIWISALEIKEDETDSFWADHLSVFFTNKGQEKYELVKKACTQHRIKIIAV</sequence>
<name>A0ABS0WWX4_9FLAO</name>